<dbReference type="Pfam" id="PF26119">
    <property type="entry name" value="DUF8036"/>
    <property type="match status" value="1"/>
</dbReference>
<dbReference type="EMBL" id="JAGGKO010000001">
    <property type="protein sequence ID" value="MBP1953442.1"/>
    <property type="molecule type" value="Genomic_DNA"/>
</dbReference>
<evidence type="ECO:0000313" key="2">
    <source>
        <dbReference type="EMBL" id="GGM65256.1"/>
    </source>
</evidence>
<name>A0A830FV00_9EURY</name>
<keyword evidence="4" id="KW-1185">Reference proteome</keyword>
<dbReference type="Proteomes" id="UP000765891">
    <property type="component" value="Unassembled WGS sequence"/>
</dbReference>
<gene>
    <name evidence="2" type="ORF">GCM10009017_14160</name>
    <name evidence="3" type="ORF">J2752_000323</name>
</gene>
<dbReference type="RefSeq" id="WP_229732333.1">
    <property type="nucleotide sequence ID" value="NZ_BMOO01000003.1"/>
</dbReference>
<evidence type="ECO:0000313" key="4">
    <source>
        <dbReference type="Proteomes" id="UP000614609"/>
    </source>
</evidence>
<evidence type="ECO:0000313" key="3">
    <source>
        <dbReference type="EMBL" id="MBP1953442.1"/>
    </source>
</evidence>
<feature type="transmembrane region" description="Helical" evidence="1">
    <location>
        <begin position="52"/>
        <end position="70"/>
    </location>
</feature>
<dbReference type="Proteomes" id="UP000614609">
    <property type="component" value="Unassembled WGS sequence"/>
</dbReference>
<feature type="transmembrane region" description="Helical" evidence="1">
    <location>
        <begin position="82"/>
        <end position="106"/>
    </location>
</feature>
<dbReference type="EMBL" id="BMOO01000003">
    <property type="protein sequence ID" value="GGM65256.1"/>
    <property type="molecule type" value="Genomic_DNA"/>
</dbReference>
<dbReference type="InterPro" id="IPR058349">
    <property type="entry name" value="DUF8036"/>
</dbReference>
<feature type="transmembrane region" description="Helical" evidence="1">
    <location>
        <begin position="112"/>
        <end position="132"/>
    </location>
</feature>
<keyword evidence="1" id="KW-1133">Transmembrane helix</keyword>
<reference evidence="2" key="2">
    <citation type="submission" date="2020-09" db="EMBL/GenBank/DDBJ databases">
        <authorList>
            <person name="Sun Q."/>
            <person name="Ohkuma M."/>
        </authorList>
    </citation>
    <scope>NUCLEOTIDE SEQUENCE</scope>
    <source>
        <strain evidence="2">JCM 16108</strain>
    </source>
</reference>
<keyword evidence="1" id="KW-0812">Transmembrane</keyword>
<reference evidence="3" key="3">
    <citation type="submission" date="2021-03" db="EMBL/GenBank/DDBJ databases">
        <title>Genomic Encyclopedia of Type Strains, Phase IV (KMG-IV): sequencing the most valuable type-strain genomes for metagenomic binning, comparative biology and taxonomic classification.</title>
        <authorList>
            <person name="Goeker M."/>
        </authorList>
    </citation>
    <scope>NUCLEOTIDE SEQUENCE</scope>
    <source>
        <strain evidence="3">DSM 22443</strain>
    </source>
</reference>
<comment type="caution">
    <text evidence="2">The sequence shown here is derived from an EMBL/GenBank/DDBJ whole genome shotgun (WGS) entry which is preliminary data.</text>
</comment>
<organism evidence="2 4">
    <name type="scientific">Halarchaeum rubridurum</name>
    <dbReference type="NCBI Taxonomy" id="489911"/>
    <lineage>
        <taxon>Archaea</taxon>
        <taxon>Methanobacteriati</taxon>
        <taxon>Methanobacteriota</taxon>
        <taxon>Stenosarchaea group</taxon>
        <taxon>Halobacteria</taxon>
        <taxon>Halobacteriales</taxon>
        <taxon>Halobacteriaceae</taxon>
    </lineage>
</organism>
<keyword evidence="1" id="KW-0472">Membrane</keyword>
<sequence length="136" mass="14370">MSVHGDALRRTAALLAVALALAAGVVLALPRLGVPFYPPGVFGVLVRLKVFFATLAVVLLAALFVAYVRLYRAVPTGFSRGLVLFTAALLLYAATTNPLVPLLLGFGPVHPIGPFTFLPEVFACVAALVLYYQSNT</sequence>
<dbReference type="AlphaFoldDB" id="A0A830FV00"/>
<evidence type="ECO:0000256" key="1">
    <source>
        <dbReference type="SAM" id="Phobius"/>
    </source>
</evidence>
<accession>A0A830FV00</accession>
<reference evidence="2" key="1">
    <citation type="journal article" date="2014" name="Int. J. Syst. Evol. Microbiol.">
        <title>Complete genome sequence of Corynebacterium casei LMG S-19264T (=DSM 44701T), isolated from a smear-ripened cheese.</title>
        <authorList>
            <consortium name="US DOE Joint Genome Institute (JGI-PGF)"/>
            <person name="Walter F."/>
            <person name="Albersmeier A."/>
            <person name="Kalinowski J."/>
            <person name="Ruckert C."/>
        </authorList>
    </citation>
    <scope>NUCLEOTIDE SEQUENCE</scope>
    <source>
        <strain evidence="2">JCM 16108</strain>
    </source>
</reference>
<proteinExistence type="predicted"/>
<protein>
    <submittedName>
        <fullName evidence="2">Uncharacterized protein</fullName>
    </submittedName>
</protein>